<reference evidence="1" key="1">
    <citation type="submission" date="2022-09" db="EMBL/GenBank/DDBJ databases">
        <title>Intensive care unit water sources are persistently colonized with multi-drug resistant bacteria and are the site of extensive horizontal gene transfer of antibiotic resistance genes.</title>
        <authorList>
            <person name="Diorio-Toth L."/>
        </authorList>
    </citation>
    <scope>NUCLEOTIDE SEQUENCE</scope>
    <source>
        <strain evidence="1">GD03710</strain>
    </source>
</reference>
<protein>
    <submittedName>
        <fullName evidence="1">Uncharacterized protein</fullName>
    </submittedName>
</protein>
<sequence>MGTIRTTLPHGGKQKEVLKRWRVEYPAKYERIFENGELLTRVASDEADIAWGECIAEALIHEVKDTPRKWVCIIASDRAYRCVLWDAGDIRRDEVVDATELSEWLQVHPSDRIFSTTELSVHGIETTIIEALNLRPDDFELVEFRGSALARMVKPSLVCISVIAAVTWFLWPEPPPPPPPEVTDPWYAYRAAWTDVQLAGDAISEFGVTCAKFGTIPVVTDLPAGTIEIGSINMMLPEVVIDRQVINAWTEKNNLSMSFSGSSPFIRVAIPLSSYWSSHHANFKVLDDTVFDLFSKLSLISGLKASYEPIEANGVWASRKASLTIAKANPWFISELGNAMKGMPIKLESATFSISKEGDCTLNNAVIQFGGGSQ</sequence>
<dbReference type="EMBL" id="JAOCIZ010000128">
    <property type="protein sequence ID" value="MDH1507511.1"/>
    <property type="molecule type" value="Genomic_DNA"/>
</dbReference>
<gene>
    <name evidence="1" type="ORF">N5I20_20930</name>
</gene>
<proteinExistence type="predicted"/>
<accession>A0AA42RC98</accession>
<dbReference type="RefSeq" id="WP_279983004.1">
    <property type="nucleotide sequence ID" value="NZ_JAOCIZ010000128.1"/>
</dbReference>
<comment type="caution">
    <text evidence="1">The sequence shown here is derived from an EMBL/GenBank/DDBJ whole genome shotgun (WGS) entry which is preliminary data.</text>
</comment>
<name>A0AA42RC98_AERCA</name>
<dbReference type="Proteomes" id="UP001161704">
    <property type="component" value="Unassembled WGS sequence"/>
</dbReference>
<organism evidence="1 2">
    <name type="scientific">Aeromonas caviae</name>
    <name type="common">Aeromonas punctata</name>
    <dbReference type="NCBI Taxonomy" id="648"/>
    <lineage>
        <taxon>Bacteria</taxon>
        <taxon>Pseudomonadati</taxon>
        <taxon>Pseudomonadota</taxon>
        <taxon>Gammaproteobacteria</taxon>
        <taxon>Aeromonadales</taxon>
        <taxon>Aeromonadaceae</taxon>
        <taxon>Aeromonas</taxon>
    </lineage>
</organism>
<dbReference type="AlphaFoldDB" id="A0AA42RC98"/>
<evidence type="ECO:0000313" key="1">
    <source>
        <dbReference type="EMBL" id="MDH1507511.1"/>
    </source>
</evidence>
<evidence type="ECO:0000313" key="2">
    <source>
        <dbReference type="Proteomes" id="UP001161704"/>
    </source>
</evidence>